<proteinExistence type="predicted"/>
<dbReference type="RefSeq" id="WP_229355310.1">
    <property type="nucleotide sequence ID" value="NZ_BAABAO010000017.1"/>
</dbReference>
<name>A0ABP7YVS1_9FLAO</name>
<protein>
    <submittedName>
        <fullName evidence="1">Uncharacterized protein</fullName>
    </submittedName>
</protein>
<reference evidence="2" key="1">
    <citation type="journal article" date="2019" name="Int. J. Syst. Evol. Microbiol.">
        <title>The Global Catalogue of Microorganisms (GCM) 10K type strain sequencing project: providing services to taxonomists for standard genome sequencing and annotation.</title>
        <authorList>
            <consortium name="The Broad Institute Genomics Platform"/>
            <consortium name="The Broad Institute Genome Sequencing Center for Infectious Disease"/>
            <person name="Wu L."/>
            <person name="Ma J."/>
        </authorList>
    </citation>
    <scope>NUCLEOTIDE SEQUENCE [LARGE SCALE GENOMIC DNA]</scope>
    <source>
        <strain evidence="2">JCM 17386</strain>
    </source>
</reference>
<dbReference type="Proteomes" id="UP001501333">
    <property type="component" value="Unassembled WGS sequence"/>
</dbReference>
<dbReference type="EMBL" id="BAABAO010000017">
    <property type="protein sequence ID" value="GAA4142058.1"/>
    <property type="molecule type" value="Genomic_DNA"/>
</dbReference>
<keyword evidence="2" id="KW-1185">Reference proteome</keyword>
<comment type="caution">
    <text evidence="1">The sequence shown here is derived from an EMBL/GenBank/DDBJ whole genome shotgun (WGS) entry which is preliminary data.</text>
</comment>
<gene>
    <name evidence="1" type="ORF">GCM10022250_44180</name>
</gene>
<evidence type="ECO:0000313" key="2">
    <source>
        <dbReference type="Proteomes" id="UP001501333"/>
    </source>
</evidence>
<evidence type="ECO:0000313" key="1">
    <source>
        <dbReference type="EMBL" id="GAA4142058.1"/>
    </source>
</evidence>
<accession>A0ABP7YVS1</accession>
<organism evidence="1 2">
    <name type="scientific">Flavobacterium chungbukense</name>
    <dbReference type="NCBI Taxonomy" id="877464"/>
    <lineage>
        <taxon>Bacteria</taxon>
        <taxon>Pseudomonadati</taxon>
        <taxon>Bacteroidota</taxon>
        <taxon>Flavobacteriia</taxon>
        <taxon>Flavobacteriales</taxon>
        <taxon>Flavobacteriaceae</taxon>
        <taxon>Flavobacterium</taxon>
    </lineage>
</organism>
<sequence>MQENSNHNINSENLDTYLGSMGFLYPVSEVQLDIFNILYDNFDFKLKDVHIDVDSIINNKINKKSVIQLNEYDPSEINELKMAARNGNENLSQDIIDKMYEKHRKKRDDKS</sequence>